<name>Q5V5H6_HALMA</name>
<proteinExistence type="predicted"/>
<dbReference type="Gene3D" id="2.60.40.2480">
    <property type="entry name" value="Periplasmic metal-binding protein Tp34-type"/>
    <property type="match status" value="1"/>
</dbReference>
<dbReference type="EMBL" id="AY596297">
    <property type="protein sequence ID" value="AAV45226.1"/>
    <property type="molecule type" value="Genomic_DNA"/>
</dbReference>
<organism evidence="2 3">
    <name type="scientific">Haloarcula marismortui (strain ATCC 43049 / DSM 3752 / JCM 8966 / VKM B-1809)</name>
    <name type="common">Halobacterium marismortui</name>
    <dbReference type="NCBI Taxonomy" id="272569"/>
    <lineage>
        <taxon>Archaea</taxon>
        <taxon>Methanobacteriati</taxon>
        <taxon>Methanobacteriota</taxon>
        <taxon>Stenosarchaea group</taxon>
        <taxon>Halobacteria</taxon>
        <taxon>Halobacteriales</taxon>
        <taxon>Haloarculaceae</taxon>
        <taxon>Haloarcula</taxon>
    </lineage>
</organism>
<accession>Q5V5H6</accession>
<dbReference type="InterPro" id="IPR055774">
    <property type="entry name" value="DUF7350"/>
</dbReference>
<protein>
    <recommendedName>
        <fullName evidence="1">DUF7350 domain-containing protein</fullName>
    </recommendedName>
</protein>
<dbReference type="AlphaFoldDB" id="Q5V5H6"/>
<dbReference type="KEGG" id="hma:rrnAC0158"/>
<dbReference type="PROSITE" id="PS51257">
    <property type="entry name" value="PROKAR_LIPOPROTEIN"/>
    <property type="match status" value="1"/>
</dbReference>
<dbReference type="PATRIC" id="fig|272569.17.peg.957"/>
<reference evidence="2 3" key="1">
    <citation type="journal article" date="2004" name="Genome Res.">
        <title>Genome sequence of Haloarcula marismortui: a halophilic archaeon from the Dead Sea.</title>
        <authorList>
            <person name="Baliga N.S."/>
            <person name="Bonneau R."/>
            <person name="Facciotti M.T."/>
            <person name="Pan M."/>
            <person name="Glusman G."/>
            <person name="Deutsch E.W."/>
            <person name="Shannon P."/>
            <person name="Chiu Y."/>
            <person name="Weng R.S."/>
            <person name="Gan R.R."/>
            <person name="Hung P."/>
            <person name="Date S.V."/>
            <person name="Marcotte E."/>
            <person name="Hood L."/>
            <person name="Ng W.V."/>
        </authorList>
    </citation>
    <scope>NUCLEOTIDE SEQUENCE [LARGE SCALE GENOMIC DNA]</scope>
    <source>
        <strain evidence="3">ATCC 43049 / DSM 3752 / JCM 8966 / VKM B-1809</strain>
    </source>
</reference>
<sequence>MRTQRRSMNRRQFLASAGLAGTTVLAGCGSLSSQSTRAPPLVENRPDATYRPTHAEGMGMAGIAQAGEYMVGLSYSFPHRFWTVTGTTAEKVDIRSEDSVHLMATIWDPETEMVLPVSAGLSITIERDGETVADKSPWPMISQNMGFHYGDNYTLGGDGVYQLSVRVNGMGERRLGALEGRFNEAGEATVEFDFAQNTRDQLSFEEFPDSQGERAAVDLMNMDMVPTSQVPEVSALPGTVLGTDKGSDGVYAVTWLQDAAFLADGESYLAVSARTPYNRVPLPMMSLDGTVEADSETLFEDALTAAVHPELGYHYGAIVETAAQAPSVSVDVVAPPQVSRHEGYETAFLTAPSFSFASG</sequence>
<dbReference type="HOGENOM" id="CLU_043006_0_0_2"/>
<gene>
    <name evidence="2" type="ordered locus">rrnAC0158</name>
</gene>
<evidence type="ECO:0000259" key="1">
    <source>
        <dbReference type="Pfam" id="PF24041"/>
    </source>
</evidence>
<dbReference type="PROSITE" id="PS51318">
    <property type="entry name" value="TAT"/>
    <property type="match status" value="1"/>
</dbReference>
<dbReference type="STRING" id="272569.rrnAC0158"/>
<dbReference type="InterPro" id="IPR006311">
    <property type="entry name" value="TAT_signal"/>
</dbReference>
<evidence type="ECO:0000313" key="3">
    <source>
        <dbReference type="Proteomes" id="UP000001169"/>
    </source>
</evidence>
<feature type="domain" description="DUF7350" evidence="1">
    <location>
        <begin position="235"/>
        <end position="356"/>
    </location>
</feature>
<dbReference type="eggNOG" id="arCOG04511">
    <property type="taxonomic scope" value="Archaea"/>
</dbReference>
<dbReference type="InterPro" id="IPR038482">
    <property type="entry name" value="Tp34-type_sf"/>
</dbReference>
<dbReference type="Proteomes" id="UP000001169">
    <property type="component" value="Chromosome I"/>
</dbReference>
<dbReference type="PaxDb" id="272569-rrnAC0158"/>
<dbReference type="EnsemblBacteria" id="AAV45226">
    <property type="protein sequence ID" value="AAV45226"/>
    <property type="gene ID" value="rrnAC0158"/>
</dbReference>
<keyword evidence="3" id="KW-1185">Reference proteome</keyword>
<evidence type="ECO:0000313" key="2">
    <source>
        <dbReference type="EMBL" id="AAV45226.1"/>
    </source>
</evidence>
<dbReference type="Pfam" id="PF24041">
    <property type="entry name" value="DUF7350"/>
    <property type="match status" value="1"/>
</dbReference>